<dbReference type="GO" id="GO:0005524">
    <property type="term" value="F:ATP binding"/>
    <property type="evidence" value="ECO:0007669"/>
    <property type="project" value="InterPro"/>
</dbReference>
<dbReference type="InterPro" id="IPR051564">
    <property type="entry name" value="LRR_receptor-like_kinase"/>
</dbReference>
<dbReference type="PROSITE" id="PS50011">
    <property type="entry name" value="PROTEIN_KINASE_DOM"/>
    <property type="match status" value="1"/>
</dbReference>
<evidence type="ECO:0000259" key="4">
    <source>
        <dbReference type="PROSITE" id="PS50011"/>
    </source>
</evidence>
<dbReference type="Gene3D" id="1.10.510.10">
    <property type="entry name" value="Transferase(Phosphotransferase) domain 1"/>
    <property type="match status" value="1"/>
</dbReference>
<keyword evidence="1" id="KW-0433">Leucine-rich repeat</keyword>
<dbReference type="Proteomes" id="UP000197138">
    <property type="component" value="Unassembled WGS sequence"/>
</dbReference>
<name>A0A218XAR2_PUNGR</name>
<accession>A0A218XAR2</accession>
<dbReference type="GO" id="GO:0004672">
    <property type="term" value="F:protein kinase activity"/>
    <property type="evidence" value="ECO:0007669"/>
    <property type="project" value="InterPro"/>
</dbReference>
<keyword evidence="3" id="KW-0732">Signal</keyword>
<evidence type="ECO:0000256" key="3">
    <source>
        <dbReference type="SAM" id="SignalP"/>
    </source>
</evidence>
<dbReference type="SUPFAM" id="SSF56112">
    <property type="entry name" value="Protein kinase-like (PK-like)"/>
    <property type="match status" value="1"/>
</dbReference>
<comment type="caution">
    <text evidence="5">The sequence shown here is derived from an EMBL/GenBank/DDBJ whole genome shotgun (WGS) entry which is preliminary data.</text>
</comment>
<dbReference type="Pfam" id="PF08263">
    <property type="entry name" value="LRRNT_2"/>
    <property type="match status" value="1"/>
</dbReference>
<feature type="chain" id="PRO_5013188554" description="Protein kinase domain-containing protein" evidence="3">
    <location>
        <begin position="26"/>
        <end position="242"/>
    </location>
</feature>
<dbReference type="PANTHER" id="PTHR48055">
    <property type="entry name" value="LEUCINE-RICH REPEAT RECEPTOR PROTEIN KINASE EMS1"/>
    <property type="match status" value="1"/>
</dbReference>
<gene>
    <name evidence="5" type="ORF">CDL15_Pgr001899</name>
</gene>
<dbReference type="InterPro" id="IPR011009">
    <property type="entry name" value="Kinase-like_dom_sf"/>
</dbReference>
<evidence type="ECO:0000256" key="1">
    <source>
        <dbReference type="ARBA" id="ARBA00022614"/>
    </source>
</evidence>
<feature type="domain" description="Protein kinase" evidence="4">
    <location>
        <begin position="1"/>
        <end position="229"/>
    </location>
</feature>
<proteinExistence type="predicted"/>
<dbReference type="EMBL" id="MTKT01002011">
    <property type="protein sequence ID" value="OWM82325.1"/>
    <property type="molecule type" value="Genomic_DNA"/>
</dbReference>
<protein>
    <recommendedName>
        <fullName evidence="4">Protein kinase domain-containing protein</fullName>
    </recommendedName>
</protein>
<sequence>MIRKLPNRSLILPLILCLIAVSAKTAPNLANETDYQALLAIRRQITLDPLEALISWNDSVHFCAWNGSVPADLGGLKKVQSLIFGPNLLGTEDGDDLRFLTSLTNCTELIQAHMGDFGLAKFFVDRSSGTTLSSMIGIRGSIGYVAPENGVGGEVSTQGDVYSFGILTLEQFTGKRPTGPMFGGNFGLREFVETSLTHELLQVVDPMLHIGGQDLEPHSSLLECLASILRVGLACSLGFIAK</sequence>
<evidence type="ECO:0000256" key="2">
    <source>
        <dbReference type="ARBA" id="ARBA00022737"/>
    </source>
</evidence>
<dbReference type="InterPro" id="IPR001245">
    <property type="entry name" value="Ser-Thr/Tyr_kinase_cat_dom"/>
</dbReference>
<dbReference type="Pfam" id="PF07714">
    <property type="entry name" value="PK_Tyr_Ser-Thr"/>
    <property type="match status" value="1"/>
</dbReference>
<evidence type="ECO:0000313" key="6">
    <source>
        <dbReference type="Proteomes" id="UP000197138"/>
    </source>
</evidence>
<dbReference type="AlphaFoldDB" id="A0A218XAR2"/>
<feature type="signal peptide" evidence="3">
    <location>
        <begin position="1"/>
        <end position="25"/>
    </location>
</feature>
<organism evidence="5 6">
    <name type="scientific">Punica granatum</name>
    <name type="common">Pomegranate</name>
    <dbReference type="NCBI Taxonomy" id="22663"/>
    <lineage>
        <taxon>Eukaryota</taxon>
        <taxon>Viridiplantae</taxon>
        <taxon>Streptophyta</taxon>
        <taxon>Embryophyta</taxon>
        <taxon>Tracheophyta</taxon>
        <taxon>Spermatophyta</taxon>
        <taxon>Magnoliopsida</taxon>
        <taxon>eudicotyledons</taxon>
        <taxon>Gunneridae</taxon>
        <taxon>Pentapetalae</taxon>
        <taxon>rosids</taxon>
        <taxon>malvids</taxon>
        <taxon>Myrtales</taxon>
        <taxon>Lythraceae</taxon>
        <taxon>Punica</taxon>
    </lineage>
</organism>
<dbReference type="GO" id="GO:0016020">
    <property type="term" value="C:membrane"/>
    <property type="evidence" value="ECO:0007669"/>
    <property type="project" value="TreeGrafter"/>
</dbReference>
<dbReference type="PANTHER" id="PTHR48055:SF55">
    <property type="entry name" value="PROTEIN KINASE DOMAIN-CONTAINING PROTEIN"/>
    <property type="match status" value="1"/>
</dbReference>
<keyword evidence="2" id="KW-0677">Repeat</keyword>
<dbReference type="InterPro" id="IPR013210">
    <property type="entry name" value="LRR_N_plant-typ"/>
</dbReference>
<dbReference type="InterPro" id="IPR000719">
    <property type="entry name" value="Prot_kinase_dom"/>
</dbReference>
<evidence type="ECO:0000313" key="5">
    <source>
        <dbReference type="EMBL" id="OWM82325.1"/>
    </source>
</evidence>
<reference evidence="6" key="1">
    <citation type="journal article" date="2017" name="Plant J.">
        <title>The pomegranate (Punica granatum L.) genome and the genomics of punicalagin biosynthesis.</title>
        <authorList>
            <person name="Qin G."/>
            <person name="Xu C."/>
            <person name="Ming R."/>
            <person name="Tang H."/>
            <person name="Guyot R."/>
            <person name="Kramer E.M."/>
            <person name="Hu Y."/>
            <person name="Yi X."/>
            <person name="Qi Y."/>
            <person name="Xu X."/>
            <person name="Gao Z."/>
            <person name="Pan H."/>
            <person name="Jian J."/>
            <person name="Tian Y."/>
            <person name="Yue Z."/>
            <person name="Xu Y."/>
        </authorList>
    </citation>
    <scope>NUCLEOTIDE SEQUENCE [LARGE SCALE GENOMIC DNA]</scope>
    <source>
        <strain evidence="6">cv. Dabenzi</strain>
    </source>
</reference>